<dbReference type="KEGG" id="trg:TRUGW13939_02519"/>
<dbReference type="GO" id="GO:0016702">
    <property type="term" value="F:oxidoreductase activity, acting on single donors with incorporation of molecular oxygen, incorporation of two atoms of oxygen"/>
    <property type="evidence" value="ECO:0007669"/>
    <property type="project" value="InterPro"/>
</dbReference>
<keyword evidence="4" id="KW-1185">Reference proteome</keyword>
<reference evidence="4" key="1">
    <citation type="submission" date="2020-06" db="EMBL/GenBank/DDBJ databases">
        <title>A chromosome-scale genome assembly of Talaromyces rugulosus W13939.</title>
        <authorList>
            <person name="Wang B."/>
            <person name="Guo L."/>
            <person name="Ye K."/>
            <person name="Wang L."/>
        </authorList>
    </citation>
    <scope>NUCLEOTIDE SEQUENCE [LARGE SCALE GENOMIC DNA]</scope>
    <source>
        <strain evidence="4">W13939</strain>
    </source>
</reference>
<dbReference type="InterPro" id="IPR015889">
    <property type="entry name" value="Intradiol_dOase_core"/>
</dbReference>
<feature type="signal peptide" evidence="1">
    <location>
        <begin position="1"/>
        <end position="21"/>
    </location>
</feature>
<protein>
    <recommendedName>
        <fullName evidence="2">Intradiol ring-cleavage dioxygenases domain-containing protein</fullName>
    </recommendedName>
</protein>
<dbReference type="GO" id="GO:0008199">
    <property type="term" value="F:ferric iron binding"/>
    <property type="evidence" value="ECO:0007669"/>
    <property type="project" value="InterPro"/>
</dbReference>
<dbReference type="InterPro" id="IPR000627">
    <property type="entry name" value="Intradiol_dOase_C"/>
</dbReference>
<accession>A0A7H8QNK2</accession>
<dbReference type="SUPFAM" id="SSF49482">
    <property type="entry name" value="Aromatic compound dioxygenase"/>
    <property type="match status" value="1"/>
</dbReference>
<evidence type="ECO:0000313" key="4">
    <source>
        <dbReference type="Proteomes" id="UP000509510"/>
    </source>
</evidence>
<feature type="chain" id="PRO_5028934532" description="Intradiol ring-cleavage dioxygenases domain-containing protein" evidence="1">
    <location>
        <begin position="22"/>
        <end position="362"/>
    </location>
</feature>
<gene>
    <name evidence="3" type="ORF">TRUGW13939_02519</name>
</gene>
<dbReference type="Proteomes" id="UP000509510">
    <property type="component" value="Chromosome II"/>
</dbReference>
<dbReference type="PANTHER" id="PTHR34315">
    <property type="match status" value="1"/>
</dbReference>
<evidence type="ECO:0000256" key="1">
    <source>
        <dbReference type="SAM" id="SignalP"/>
    </source>
</evidence>
<feature type="domain" description="Intradiol ring-cleavage dioxygenases" evidence="2">
    <location>
        <begin position="128"/>
        <end position="268"/>
    </location>
</feature>
<dbReference type="Pfam" id="PF00775">
    <property type="entry name" value="Dioxygenase_C"/>
    <property type="match status" value="1"/>
</dbReference>
<dbReference type="PANTHER" id="PTHR34315:SF1">
    <property type="entry name" value="INTRADIOL RING-CLEAVAGE DIOXYGENASES DOMAIN-CONTAINING PROTEIN-RELATED"/>
    <property type="match status" value="1"/>
</dbReference>
<sequence length="362" mass="39305">MVNLKTFLWCLAIGQAALVQAHPGHDVKTEAIERAAALKNRRGLSQCADTLSARGFESKNAMRRDLAVQQLRRQKAIRRSTPNLVDRDLGSLNTSHHSTLDVDFQTDPDVLFSSNATCILTPDVTQGPYYVSGELIREDVVEDQPGVPLFLDVQLVDSTTCEPVPSSFVEIWHCNSTGVYSGVVANGNGNYDDATNINKTFLRGIQQTDEDGVIKFETIFPGHYTGRATHIHVLAHAINETVRLANDTVSGLYTAHASSVGQIFFDQDLITNVEETTPYADNTQELTENSSDDILLQEADDIDPFVEYVYLNDDDVSDGIFAWISLAIDSSEDSSITPAAYLTSSGGIANEDSGSGGGSPPS</sequence>
<evidence type="ECO:0000313" key="3">
    <source>
        <dbReference type="EMBL" id="QKX55426.1"/>
    </source>
</evidence>
<dbReference type="RefSeq" id="XP_035341605.1">
    <property type="nucleotide sequence ID" value="XM_035485712.1"/>
</dbReference>
<dbReference type="GeneID" id="55990027"/>
<evidence type="ECO:0000259" key="2">
    <source>
        <dbReference type="Pfam" id="PF00775"/>
    </source>
</evidence>
<dbReference type="EMBL" id="CP055899">
    <property type="protein sequence ID" value="QKX55426.1"/>
    <property type="molecule type" value="Genomic_DNA"/>
</dbReference>
<keyword evidence="1" id="KW-0732">Signal</keyword>
<proteinExistence type="predicted"/>
<name>A0A7H8QNK2_TALRU</name>
<organism evidence="3 4">
    <name type="scientific">Talaromyces rugulosus</name>
    <name type="common">Penicillium rugulosum</name>
    <dbReference type="NCBI Taxonomy" id="121627"/>
    <lineage>
        <taxon>Eukaryota</taxon>
        <taxon>Fungi</taxon>
        <taxon>Dikarya</taxon>
        <taxon>Ascomycota</taxon>
        <taxon>Pezizomycotina</taxon>
        <taxon>Eurotiomycetes</taxon>
        <taxon>Eurotiomycetidae</taxon>
        <taxon>Eurotiales</taxon>
        <taxon>Trichocomaceae</taxon>
        <taxon>Talaromyces</taxon>
        <taxon>Talaromyces sect. Islandici</taxon>
    </lineage>
</organism>
<dbReference type="AlphaFoldDB" id="A0A7H8QNK2"/>
<dbReference type="OrthoDB" id="121380at2759"/>
<dbReference type="CDD" id="cd03457">
    <property type="entry name" value="intradiol_dioxygenase_like"/>
    <property type="match status" value="1"/>
</dbReference>
<dbReference type="Gene3D" id="2.60.130.10">
    <property type="entry name" value="Aromatic compound dioxygenase"/>
    <property type="match status" value="1"/>
</dbReference>